<proteinExistence type="predicted"/>
<dbReference type="Proteomes" id="UP000070700">
    <property type="component" value="Unassembled WGS sequence"/>
</dbReference>
<accession>A0A194XI09</accession>
<feature type="compositionally biased region" description="Polar residues" evidence="1">
    <location>
        <begin position="256"/>
        <end position="273"/>
    </location>
</feature>
<dbReference type="OrthoDB" id="5344057at2759"/>
<feature type="compositionally biased region" description="Polar residues" evidence="1">
    <location>
        <begin position="226"/>
        <end position="238"/>
    </location>
</feature>
<dbReference type="EMBL" id="KQ947411">
    <property type="protein sequence ID" value="KUJ19402.1"/>
    <property type="molecule type" value="Genomic_DNA"/>
</dbReference>
<feature type="region of interest" description="Disordered" evidence="1">
    <location>
        <begin position="416"/>
        <end position="440"/>
    </location>
</feature>
<name>A0A194XI09_MOLSC</name>
<keyword evidence="3" id="KW-1185">Reference proteome</keyword>
<dbReference type="RefSeq" id="XP_018073757.1">
    <property type="nucleotide sequence ID" value="XM_018218299.1"/>
</dbReference>
<reference evidence="2 3" key="1">
    <citation type="submission" date="2015-10" db="EMBL/GenBank/DDBJ databases">
        <title>Full genome of DAOMC 229536 Phialocephala scopiformis, a fungal endophyte of spruce producing the potent anti-insectan compound rugulosin.</title>
        <authorList>
            <consortium name="DOE Joint Genome Institute"/>
            <person name="Walker A.K."/>
            <person name="Frasz S.L."/>
            <person name="Seifert K.A."/>
            <person name="Miller J.D."/>
            <person name="Mondo S.J."/>
            <person name="Labutti K."/>
            <person name="Lipzen A."/>
            <person name="Dockter R."/>
            <person name="Kennedy M."/>
            <person name="Grigoriev I.V."/>
            <person name="Spatafora J.W."/>
        </authorList>
    </citation>
    <scope>NUCLEOTIDE SEQUENCE [LARGE SCALE GENOMIC DNA]</scope>
    <source>
        <strain evidence="2 3">CBS 120377</strain>
    </source>
</reference>
<dbReference type="AlphaFoldDB" id="A0A194XI09"/>
<dbReference type="InParanoid" id="A0A194XI09"/>
<protein>
    <recommendedName>
        <fullName evidence="4">Fungal N-terminal domain-containing protein</fullName>
    </recommendedName>
</protein>
<evidence type="ECO:0000256" key="1">
    <source>
        <dbReference type="SAM" id="MobiDB-lite"/>
    </source>
</evidence>
<evidence type="ECO:0000313" key="2">
    <source>
        <dbReference type="EMBL" id="KUJ19402.1"/>
    </source>
</evidence>
<sequence>MEAVAAVASIAGIIGLVGQALNGIIILRGFFQSCASESHAIQRFLKRLNDLIQIIEHARDLMIKLSSAPPKIVPESILASLQIQLDDCNKDVYGWLAIARECLPASNAGTKAAFKKFLVALERQKMTDIYMEISVHKDNTMTKLSVIGRCFDIDQSATLEALCERLKVWDGMEQSMQLVNGGKQETNSSIHETMSQAGSSSLASIAESLSRIENTIGDFIGPSKSRYGSPSASIGSLDSASVSGGRGRGWGSEPSQYSTSTSPRNRESVSSISERITQSLLDARSPLSESRYSAASQDGAPIANYYEAHQHSPQDGCLGVHYNQSTQMSRRGFIQETTKYIDLILLAEAIISKIKLFKSAPSFFFGLSDQILQAEIDSLEDQLCTIRSEATVLQIACWRRGLNTEDLDSHMAECRKSGSELPDMSGDVPAKERSGPAPAGKNLRLNTLKIDATRHDRINMWLLNNLEASKKEMRRHRSFLPNSVTLDKEQWARMVLKFWLLDEAAVGPEDECFSSIGAVDSDGLCHSERVLFEVENPT</sequence>
<dbReference type="KEGG" id="psco:LY89DRAFT_716917"/>
<feature type="region of interest" description="Disordered" evidence="1">
    <location>
        <begin position="220"/>
        <end position="273"/>
    </location>
</feature>
<organism evidence="2 3">
    <name type="scientific">Mollisia scopiformis</name>
    <name type="common">Conifer needle endophyte fungus</name>
    <name type="synonym">Phialocephala scopiformis</name>
    <dbReference type="NCBI Taxonomy" id="149040"/>
    <lineage>
        <taxon>Eukaryota</taxon>
        <taxon>Fungi</taxon>
        <taxon>Dikarya</taxon>
        <taxon>Ascomycota</taxon>
        <taxon>Pezizomycotina</taxon>
        <taxon>Leotiomycetes</taxon>
        <taxon>Helotiales</taxon>
        <taxon>Mollisiaceae</taxon>
        <taxon>Mollisia</taxon>
    </lineage>
</organism>
<dbReference type="STRING" id="149040.A0A194XI09"/>
<evidence type="ECO:0008006" key="4">
    <source>
        <dbReference type="Google" id="ProtNLM"/>
    </source>
</evidence>
<gene>
    <name evidence="2" type="ORF">LY89DRAFT_716917</name>
</gene>
<evidence type="ECO:0000313" key="3">
    <source>
        <dbReference type="Proteomes" id="UP000070700"/>
    </source>
</evidence>
<dbReference type="GeneID" id="28828025"/>